<name>W4VI12_9BACI</name>
<dbReference type="Pfam" id="PF26149">
    <property type="entry name" value="YuzK"/>
    <property type="match status" value="1"/>
</dbReference>
<evidence type="ECO:0000313" key="1">
    <source>
        <dbReference type="EMBL" id="GAE92857.1"/>
    </source>
</evidence>
<comment type="caution">
    <text evidence="1">The sequence shown here is derived from an EMBL/GenBank/DDBJ whole genome shotgun (WGS) entry which is preliminary data.</text>
</comment>
<sequence length="50" mass="6023">MEKAMHQSHGVSYAEYGRNHTQRLKVEKERELNYLQSLNVVKDVERQVHR</sequence>
<dbReference type="EMBL" id="BAVS01000007">
    <property type="protein sequence ID" value="GAE92857.1"/>
    <property type="molecule type" value="Genomic_DNA"/>
</dbReference>
<dbReference type="eggNOG" id="ENOG5030800">
    <property type="taxonomic scope" value="Bacteria"/>
</dbReference>
<dbReference type="STRING" id="1298598.JCM21714_1878"/>
<proteinExistence type="predicted"/>
<accession>W4VI12</accession>
<reference evidence="1 2" key="1">
    <citation type="journal article" date="2014" name="Genome Announc.">
        <title>Draft Genome Sequence of the Boron-Tolerant and Moderately Halotolerant Bacterium Gracilibacillus boraciitolerans JCM 21714T.</title>
        <authorList>
            <person name="Ahmed I."/>
            <person name="Oshima K."/>
            <person name="Suda W."/>
            <person name="Kitamura K."/>
            <person name="Iida T."/>
            <person name="Ohmori Y."/>
            <person name="Fujiwara T."/>
            <person name="Hattori M."/>
            <person name="Ohkuma M."/>
        </authorList>
    </citation>
    <scope>NUCLEOTIDE SEQUENCE [LARGE SCALE GENOMIC DNA]</scope>
    <source>
        <strain evidence="1 2">JCM 21714</strain>
    </source>
</reference>
<keyword evidence="2" id="KW-1185">Reference proteome</keyword>
<evidence type="ECO:0000313" key="2">
    <source>
        <dbReference type="Proteomes" id="UP000019102"/>
    </source>
</evidence>
<protein>
    <submittedName>
        <fullName evidence="1">Uncharacterized protein</fullName>
    </submittedName>
</protein>
<dbReference type="InterPro" id="IPR058676">
    <property type="entry name" value="YuzK"/>
</dbReference>
<gene>
    <name evidence="1" type="ORF">JCM21714_1878</name>
</gene>
<organism evidence="1 2">
    <name type="scientific">Gracilibacillus boraciitolerans JCM 21714</name>
    <dbReference type="NCBI Taxonomy" id="1298598"/>
    <lineage>
        <taxon>Bacteria</taxon>
        <taxon>Bacillati</taxon>
        <taxon>Bacillota</taxon>
        <taxon>Bacilli</taxon>
        <taxon>Bacillales</taxon>
        <taxon>Bacillaceae</taxon>
        <taxon>Gracilibacillus</taxon>
    </lineage>
</organism>
<dbReference type="Proteomes" id="UP000019102">
    <property type="component" value="Unassembled WGS sequence"/>
</dbReference>
<dbReference type="AlphaFoldDB" id="W4VI12"/>